<evidence type="ECO:0000313" key="3">
    <source>
        <dbReference type="Proteomes" id="UP001595990"/>
    </source>
</evidence>
<gene>
    <name evidence="2" type="ORF">ACFPEN_10420</name>
</gene>
<evidence type="ECO:0000256" key="1">
    <source>
        <dbReference type="SAM" id="MobiDB-lite"/>
    </source>
</evidence>
<accession>A0ABV9BH21</accession>
<sequence length="76" mass="8888">MGLFKSKSQKAVEAAQDEMLRAHNKAVDAYWRSASDPSPEVRREMERAKTEKDEAHDAFKTARQSHSERRSRWGRR</sequence>
<name>A0ABV9BH21_9ACTN</name>
<protein>
    <submittedName>
        <fullName evidence="2">Uncharacterized protein</fullName>
    </submittedName>
</protein>
<reference evidence="3" key="1">
    <citation type="journal article" date="2019" name="Int. J. Syst. Evol. Microbiol.">
        <title>The Global Catalogue of Microorganisms (GCM) 10K type strain sequencing project: providing services to taxonomists for standard genome sequencing and annotation.</title>
        <authorList>
            <consortium name="The Broad Institute Genomics Platform"/>
            <consortium name="The Broad Institute Genome Sequencing Center for Infectious Disease"/>
            <person name="Wu L."/>
            <person name="Ma J."/>
        </authorList>
    </citation>
    <scope>NUCLEOTIDE SEQUENCE [LARGE SCALE GENOMIC DNA]</scope>
    <source>
        <strain evidence="3">CECT 8064</strain>
    </source>
</reference>
<proteinExistence type="predicted"/>
<keyword evidence="3" id="KW-1185">Reference proteome</keyword>
<organism evidence="2 3">
    <name type="scientific">Streptomyces ehimensis</name>
    <dbReference type="NCBI Taxonomy" id="68195"/>
    <lineage>
        <taxon>Bacteria</taxon>
        <taxon>Bacillati</taxon>
        <taxon>Actinomycetota</taxon>
        <taxon>Actinomycetes</taxon>
        <taxon>Kitasatosporales</taxon>
        <taxon>Streptomycetaceae</taxon>
        <taxon>Streptomyces</taxon>
    </lineage>
</organism>
<dbReference type="EMBL" id="JBHSFS010000004">
    <property type="protein sequence ID" value="MFC4513349.1"/>
    <property type="molecule type" value="Genomic_DNA"/>
</dbReference>
<feature type="region of interest" description="Disordered" evidence="1">
    <location>
        <begin position="32"/>
        <end position="76"/>
    </location>
</feature>
<dbReference type="RefSeq" id="WP_411951069.1">
    <property type="nucleotide sequence ID" value="NZ_JBHSFS010000004.1"/>
</dbReference>
<dbReference type="Proteomes" id="UP001595990">
    <property type="component" value="Unassembled WGS sequence"/>
</dbReference>
<evidence type="ECO:0000313" key="2">
    <source>
        <dbReference type="EMBL" id="MFC4513349.1"/>
    </source>
</evidence>
<feature type="compositionally biased region" description="Basic and acidic residues" evidence="1">
    <location>
        <begin position="39"/>
        <end position="76"/>
    </location>
</feature>
<comment type="caution">
    <text evidence="2">The sequence shown here is derived from an EMBL/GenBank/DDBJ whole genome shotgun (WGS) entry which is preliminary data.</text>
</comment>